<proteinExistence type="predicted"/>
<dbReference type="Pfam" id="PF02646">
    <property type="entry name" value="RmuC"/>
    <property type="match status" value="1"/>
</dbReference>
<evidence type="ECO:0000256" key="3">
    <source>
        <dbReference type="SAM" id="MobiDB-lite"/>
    </source>
</evidence>
<accession>A0A6J7UX15</accession>
<protein>
    <submittedName>
        <fullName evidence="4">Unannotated protein</fullName>
    </submittedName>
</protein>
<dbReference type="PANTHER" id="PTHR30563">
    <property type="entry name" value="DNA RECOMBINATION PROTEIN RMUC"/>
    <property type="match status" value="1"/>
</dbReference>
<keyword evidence="1" id="KW-0175">Coiled coil</keyword>
<dbReference type="PANTHER" id="PTHR30563:SF0">
    <property type="entry name" value="DNA RECOMBINATION PROTEIN RMUC"/>
    <property type="match status" value="1"/>
</dbReference>
<gene>
    <name evidence="4" type="ORF">UFOPK4347_01819</name>
</gene>
<dbReference type="InterPro" id="IPR003798">
    <property type="entry name" value="DNA_recombination_RmuC"/>
</dbReference>
<name>A0A6J7UX15_9ZZZZ</name>
<evidence type="ECO:0000256" key="2">
    <source>
        <dbReference type="ARBA" id="ARBA00023172"/>
    </source>
</evidence>
<feature type="region of interest" description="Disordered" evidence="3">
    <location>
        <begin position="399"/>
        <end position="418"/>
    </location>
</feature>
<feature type="compositionally biased region" description="Acidic residues" evidence="3">
    <location>
        <begin position="408"/>
        <end position="418"/>
    </location>
</feature>
<dbReference type="AlphaFoldDB" id="A0A6J7UX15"/>
<evidence type="ECO:0000256" key="1">
    <source>
        <dbReference type="ARBA" id="ARBA00023054"/>
    </source>
</evidence>
<organism evidence="4">
    <name type="scientific">freshwater metagenome</name>
    <dbReference type="NCBI Taxonomy" id="449393"/>
    <lineage>
        <taxon>unclassified sequences</taxon>
        <taxon>metagenomes</taxon>
        <taxon>ecological metagenomes</taxon>
    </lineage>
</organism>
<dbReference type="EMBL" id="CAFBQU010000108">
    <property type="protein sequence ID" value="CAB5068477.1"/>
    <property type="molecule type" value="Genomic_DNA"/>
</dbReference>
<dbReference type="GO" id="GO:0006310">
    <property type="term" value="P:DNA recombination"/>
    <property type="evidence" value="ECO:0007669"/>
    <property type="project" value="UniProtKB-KW"/>
</dbReference>
<reference evidence="4" key="1">
    <citation type="submission" date="2020-05" db="EMBL/GenBank/DDBJ databases">
        <authorList>
            <person name="Chiriac C."/>
            <person name="Salcher M."/>
            <person name="Ghai R."/>
            <person name="Kavagutti S V."/>
        </authorList>
    </citation>
    <scope>NUCLEOTIDE SEQUENCE</scope>
</reference>
<evidence type="ECO:0000313" key="4">
    <source>
        <dbReference type="EMBL" id="CAB5068477.1"/>
    </source>
</evidence>
<sequence length="418" mass="46936">MQTIFGLIIGLLIASLAFLVLRQRYALSIPPAPIETAPLAPSMTNEQISATVSATVNTEVGKAVQSALTEALNAMRTNATQDREESIKLASAQVVEKGDEQLGKRADIIDNTLKAVQDNVTQRLAELNTELKSLRDMNTEKFKGVDQAVAELAKQTTDLNNVLSSSQARGQWGERMTEDLLRAAGLVEGINYEKQDTIEGRGRPDYTFLLPPNRVLYMDVKFPLDSYAKYVAATEQASRNVLKAEFLKAVRARVTELEKRDYATKTNEISLDYVLLFVPNEGISSFIHEADSTLIDWALERKVVLCSPLSLYSLLVVVRQAADSFHTEETAEQMMQLVNKFKKQWESYVKSLEKVKKSFDSLQDDLESLTVGTRFKGLNRETKKIDELRQRRNIPELTEGSELYVIDENNDDDDVDDE</sequence>
<keyword evidence="2" id="KW-0233">DNA recombination</keyword>